<reference evidence="6 7" key="1">
    <citation type="submission" date="2015-09" db="EMBL/GenBank/DDBJ databases">
        <title>A metagenomics-based metabolic model of nitrate-dependent anaerobic oxidation of methane by Methanoperedens-like archaea.</title>
        <authorList>
            <person name="Arshad A."/>
            <person name="Speth D.R."/>
            <person name="De Graaf R.M."/>
            <person name="Op Den Camp H.J."/>
            <person name="Jetten M.S."/>
            <person name="Welte C.U."/>
        </authorList>
    </citation>
    <scope>NUCLEOTIDE SEQUENCE [LARGE SCALE GENOMIC DNA]</scope>
</reference>
<gene>
    <name evidence="6" type="ORF">MPEBLZ_04415</name>
</gene>
<keyword evidence="2" id="KW-1277">Toxin-antitoxin system</keyword>
<dbReference type="InterPro" id="IPR052379">
    <property type="entry name" value="Type_VII_TA_RNase"/>
</dbReference>
<dbReference type="Proteomes" id="UP000050360">
    <property type="component" value="Unassembled WGS sequence"/>
</dbReference>
<evidence type="ECO:0000256" key="4">
    <source>
        <dbReference type="ARBA" id="ARBA00022801"/>
    </source>
</evidence>
<dbReference type="AlphaFoldDB" id="A0A0P8DUH1"/>
<dbReference type="NCBIfam" id="NF047751">
    <property type="entry name" value="HepT_toxin"/>
    <property type="match status" value="1"/>
</dbReference>
<dbReference type="EMBL" id="LKCM01000454">
    <property type="protein sequence ID" value="KPQ41041.1"/>
    <property type="molecule type" value="Genomic_DNA"/>
</dbReference>
<dbReference type="GO" id="GO:0016787">
    <property type="term" value="F:hydrolase activity"/>
    <property type="evidence" value="ECO:0007669"/>
    <property type="project" value="UniProtKB-KW"/>
</dbReference>
<dbReference type="Gene3D" id="1.20.120.580">
    <property type="entry name" value="bsu32300-like"/>
    <property type="match status" value="1"/>
</dbReference>
<evidence type="ECO:0000313" key="7">
    <source>
        <dbReference type="Proteomes" id="UP000050360"/>
    </source>
</evidence>
<dbReference type="PANTHER" id="PTHR33397:SF5">
    <property type="entry name" value="RNASE YUTE-RELATED"/>
    <property type="match status" value="1"/>
</dbReference>
<evidence type="ECO:0000256" key="5">
    <source>
        <dbReference type="ARBA" id="ARBA00024207"/>
    </source>
</evidence>
<dbReference type="InterPro" id="IPR037038">
    <property type="entry name" value="HepT-like_sf"/>
</dbReference>
<dbReference type="InterPro" id="IPR008201">
    <property type="entry name" value="HepT-like"/>
</dbReference>
<keyword evidence="1" id="KW-0597">Phosphoprotein</keyword>
<dbReference type="GO" id="GO:0004540">
    <property type="term" value="F:RNA nuclease activity"/>
    <property type="evidence" value="ECO:0007669"/>
    <property type="project" value="InterPro"/>
</dbReference>
<sequence>MKDEIVSKLELLSEYVKNLRSYKKYSVEEIKNDFTIRGALERYLELSLECSIDIAEMIISYENLKRPDSYREVILTLGRAGIMPEDFAQKFSNAAGLRNVLVHLYAKIDIDEIYLNLTENLKDFDTFARFIAIYLEKKGAS</sequence>
<accession>A0A0P8DUH1</accession>
<proteinExistence type="inferred from homology"/>
<evidence type="ECO:0000313" key="6">
    <source>
        <dbReference type="EMBL" id="KPQ41041.1"/>
    </source>
</evidence>
<organism evidence="6 7">
    <name type="scientific">Candidatus Methanoperedens nitratireducens</name>
    <dbReference type="NCBI Taxonomy" id="1392998"/>
    <lineage>
        <taxon>Archaea</taxon>
        <taxon>Methanobacteriati</taxon>
        <taxon>Methanobacteriota</taxon>
        <taxon>Stenosarchaea group</taxon>
        <taxon>Methanomicrobia</taxon>
        <taxon>Methanosarcinales</taxon>
        <taxon>ANME-2 cluster</taxon>
        <taxon>Candidatus Methanoperedentaceae</taxon>
        <taxon>Candidatus Methanoperedens</taxon>
    </lineage>
</organism>
<dbReference type="PANTHER" id="PTHR33397">
    <property type="entry name" value="UPF0331 PROTEIN YUTE"/>
    <property type="match status" value="1"/>
</dbReference>
<dbReference type="Pfam" id="PF01934">
    <property type="entry name" value="HepT-like"/>
    <property type="match status" value="1"/>
</dbReference>
<evidence type="ECO:0000256" key="3">
    <source>
        <dbReference type="ARBA" id="ARBA00022722"/>
    </source>
</evidence>
<name>A0A0P8DUH1_9EURY</name>
<keyword evidence="4" id="KW-0378">Hydrolase</keyword>
<protein>
    <recommendedName>
        <fullName evidence="8">DUF86 domain-containing protein</fullName>
    </recommendedName>
</protein>
<evidence type="ECO:0008006" key="8">
    <source>
        <dbReference type="Google" id="ProtNLM"/>
    </source>
</evidence>
<comment type="similarity">
    <text evidence="5">Belongs to the HepT RNase toxin family.</text>
</comment>
<dbReference type="GO" id="GO:0110001">
    <property type="term" value="C:toxin-antitoxin complex"/>
    <property type="evidence" value="ECO:0007669"/>
    <property type="project" value="InterPro"/>
</dbReference>
<comment type="caution">
    <text evidence="6">The sequence shown here is derived from an EMBL/GenBank/DDBJ whole genome shotgun (WGS) entry which is preliminary data.</text>
</comment>
<keyword evidence="3" id="KW-0540">Nuclease</keyword>
<evidence type="ECO:0000256" key="2">
    <source>
        <dbReference type="ARBA" id="ARBA00022649"/>
    </source>
</evidence>
<evidence type="ECO:0000256" key="1">
    <source>
        <dbReference type="ARBA" id="ARBA00022553"/>
    </source>
</evidence>